<proteinExistence type="predicted"/>
<accession>A0A7M5UUP0</accession>
<comment type="catalytic activity">
    <reaction evidence="5">
        <text>a 1-O-alkyl-2-acetyl-sn-glycero-3-phosphocholine + H2O = a 1-O-alkyl-sn-glycero-3-phosphocholine + acetate + H(+)</text>
        <dbReference type="Rhea" id="RHEA:17777"/>
        <dbReference type="ChEBI" id="CHEBI:15377"/>
        <dbReference type="ChEBI" id="CHEBI:15378"/>
        <dbReference type="ChEBI" id="CHEBI:30089"/>
        <dbReference type="ChEBI" id="CHEBI:30909"/>
        <dbReference type="ChEBI" id="CHEBI:36707"/>
        <dbReference type="EC" id="3.1.1.47"/>
    </reaction>
</comment>
<keyword evidence="8" id="KW-1185">Reference proteome</keyword>
<feature type="active site" description="Charge relay system" evidence="6">
    <location>
        <position position="343"/>
    </location>
</feature>
<keyword evidence="3 5" id="KW-0442">Lipid degradation</keyword>
<evidence type="ECO:0000256" key="6">
    <source>
        <dbReference type="PIRSR" id="PIRSR018169-1"/>
    </source>
</evidence>
<dbReference type="Pfam" id="PF03403">
    <property type="entry name" value="PAF-AH_p_II"/>
    <property type="match status" value="1"/>
</dbReference>
<evidence type="ECO:0000256" key="1">
    <source>
        <dbReference type="ARBA" id="ARBA00013201"/>
    </source>
</evidence>
<sequence>MAATIPKPTGPFPVGCCDVMTKAKSLPVDFQPSWLCAQYTDLGSYMTLYYPANTDLDVTNYERASWIPNLHTSWYCNGLSVNNLRTSWFSFVVKYYQKGVTQHAFLNAPLIDAQSLKEHALDDAIKQSDKLPVVIFSHGLSACRTFYSSFCTELASRGFVVASIEHRDGSSCSSFFIDSDGTHTEVPYFYTDITDDGDEIKFLLRNMQLLKRSKEISKLMDLLQDLNESPNTIENVLDIKPDLSPFKDRLDLSNTILMGHSFGAATCLDALHKDKRLKCGVLLDLWTVPLGPDLYCKMRNERPLLVIMTECWKWKKNCDRLKMYANHQKEGSIETVTLKNAGHIDQTDATPIIPRTLSWVFGKDLGPIDFEHGINVQRKLIMEYCTKFLVMSVSGNSNLSSVNFLSDEYDLHKDFSIGYSM</sequence>
<dbReference type="EC" id="3.1.1.47" evidence="1 5"/>
<dbReference type="EnsemblMetazoa" id="CLYHEMT001665.2">
    <property type="protein sequence ID" value="CLYHEMP001665.2"/>
    <property type="gene ID" value="CLYHEMG001665"/>
</dbReference>
<dbReference type="SUPFAM" id="SSF53474">
    <property type="entry name" value="alpha/beta-Hydrolases"/>
    <property type="match status" value="1"/>
</dbReference>
<organism evidence="7 8">
    <name type="scientific">Clytia hemisphaerica</name>
    <dbReference type="NCBI Taxonomy" id="252671"/>
    <lineage>
        <taxon>Eukaryota</taxon>
        <taxon>Metazoa</taxon>
        <taxon>Cnidaria</taxon>
        <taxon>Hydrozoa</taxon>
        <taxon>Hydroidolina</taxon>
        <taxon>Leptothecata</taxon>
        <taxon>Obeliida</taxon>
        <taxon>Clytiidae</taxon>
        <taxon>Clytia</taxon>
    </lineage>
</organism>
<evidence type="ECO:0000256" key="3">
    <source>
        <dbReference type="ARBA" id="ARBA00022963"/>
    </source>
</evidence>
<dbReference type="PIRSF" id="PIRSF018169">
    <property type="entry name" value="PAF_acetylhydrolase"/>
    <property type="match status" value="1"/>
</dbReference>
<dbReference type="Gene3D" id="3.40.50.1820">
    <property type="entry name" value="alpha/beta hydrolase"/>
    <property type="match status" value="1"/>
</dbReference>
<dbReference type="PANTHER" id="PTHR10272">
    <property type="entry name" value="PLATELET-ACTIVATING FACTOR ACETYLHYDROLASE"/>
    <property type="match status" value="1"/>
</dbReference>
<dbReference type="GO" id="GO:0016042">
    <property type="term" value="P:lipid catabolic process"/>
    <property type="evidence" value="ECO:0007669"/>
    <property type="project" value="UniProtKB-KW"/>
</dbReference>
<dbReference type="AlphaFoldDB" id="A0A7M5UUP0"/>
<evidence type="ECO:0000256" key="4">
    <source>
        <dbReference type="ARBA" id="ARBA00023098"/>
    </source>
</evidence>
<evidence type="ECO:0000256" key="2">
    <source>
        <dbReference type="ARBA" id="ARBA00022801"/>
    </source>
</evidence>
<keyword evidence="2 5" id="KW-0378">Hydrolase</keyword>
<evidence type="ECO:0000313" key="7">
    <source>
        <dbReference type="EnsemblMetazoa" id="CLYHEMP001665.2"/>
    </source>
</evidence>
<dbReference type="InterPro" id="IPR016715">
    <property type="entry name" value="PAF_acetylhydro_eukaryote"/>
</dbReference>
<feature type="active site" description="Charge relay system" evidence="6">
    <location>
        <position position="284"/>
    </location>
</feature>
<feature type="active site" description="Nucleophile" evidence="6">
    <location>
        <position position="261"/>
    </location>
</feature>
<dbReference type="GO" id="GO:0003847">
    <property type="term" value="F:1-alkyl-2-acetylglycerophosphocholine esterase activity"/>
    <property type="evidence" value="ECO:0007669"/>
    <property type="project" value="UniProtKB-UniRule"/>
</dbReference>
<keyword evidence="4 5" id="KW-0443">Lipid metabolism</keyword>
<dbReference type="Proteomes" id="UP000594262">
    <property type="component" value="Unplaced"/>
</dbReference>
<dbReference type="OrthoDB" id="2363873at2759"/>
<dbReference type="PANTHER" id="PTHR10272:SF0">
    <property type="entry name" value="PLATELET-ACTIVATING FACTOR ACETYLHYDROLASE"/>
    <property type="match status" value="1"/>
</dbReference>
<evidence type="ECO:0000313" key="8">
    <source>
        <dbReference type="Proteomes" id="UP000594262"/>
    </source>
</evidence>
<protein>
    <recommendedName>
        <fullName evidence="1 5">1-alkyl-2-acetylglycerophosphocholine esterase</fullName>
        <ecNumber evidence="1 5">3.1.1.47</ecNumber>
    </recommendedName>
</protein>
<reference evidence="7" key="1">
    <citation type="submission" date="2021-01" db="UniProtKB">
        <authorList>
            <consortium name="EnsemblMetazoa"/>
        </authorList>
    </citation>
    <scope>IDENTIFICATION</scope>
</reference>
<evidence type="ECO:0000256" key="5">
    <source>
        <dbReference type="PIRNR" id="PIRNR018169"/>
    </source>
</evidence>
<name>A0A7M5UUP0_9CNID</name>
<dbReference type="InterPro" id="IPR029058">
    <property type="entry name" value="AB_hydrolase_fold"/>
</dbReference>